<evidence type="ECO:0000313" key="4">
    <source>
        <dbReference type="EMBL" id="MFC7178216.1"/>
    </source>
</evidence>
<reference evidence="5" key="1">
    <citation type="journal article" date="2019" name="Int. J. Syst. Evol. Microbiol.">
        <title>The Global Catalogue of Microorganisms (GCM) 10K type strain sequencing project: providing services to taxonomists for standard genome sequencing and annotation.</title>
        <authorList>
            <consortium name="The Broad Institute Genomics Platform"/>
            <consortium name="The Broad Institute Genome Sequencing Center for Infectious Disease"/>
            <person name="Wu L."/>
            <person name="Ma J."/>
        </authorList>
    </citation>
    <scope>NUCLEOTIDE SEQUENCE [LARGE SCALE GENOMIC DNA]</scope>
    <source>
        <strain evidence="5">CGMCC 1.12859</strain>
    </source>
</reference>
<evidence type="ECO:0000256" key="1">
    <source>
        <dbReference type="ARBA" id="ARBA00023015"/>
    </source>
</evidence>
<sequence length="99" mass="10551">MAGARLPNTPTLARIPEYGLRALEDSGLSLPQAATVVYTAVHYTFGHVIEEQDSAEAEPTEEFALAYPTVARTMEEGRRVGLTATDVFDAGLSLIIGNG</sequence>
<comment type="caution">
    <text evidence="4">The sequence shown here is derived from an EMBL/GenBank/DDBJ whole genome shotgun (WGS) entry which is preliminary data.</text>
</comment>
<dbReference type="SUPFAM" id="SSF48498">
    <property type="entry name" value="Tetracyclin repressor-like, C-terminal domain"/>
    <property type="match status" value="1"/>
</dbReference>
<name>A0ABW2FLT0_9ACTN</name>
<keyword evidence="5" id="KW-1185">Reference proteome</keyword>
<dbReference type="InterPro" id="IPR004111">
    <property type="entry name" value="Repressor_TetR_C"/>
</dbReference>
<dbReference type="EMBL" id="JBHTAJ010000002">
    <property type="protein sequence ID" value="MFC7178216.1"/>
    <property type="molecule type" value="Genomic_DNA"/>
</dbReference>
<dbReference type="Gene3D" id="1.10.357.10">
    <property type="entry name" value="Tetracycline Repressor, domain 2"/>
    <property type="match status" value="1"/>
</dbReference>
<dbReference type="RefSeq" id="WP_345708937.1">
    <property type="nucleotide sequence ID" value="NZ_BAABKV010000001.1"/>
</dbReference>
<evidence type="ECO:0000259" key="3">
    <source>
        <dbReference type="Pfam" id="PF02909"/>
    </source>
</evidence>
<evidence type="ECO:0000256" key="2">
    <source>
        <dbReference type="ARBA" id="ARBA00023163"/>
    </source>
</evidence>
<feature type="domain" description="Tetracycline repressor TetR C-terminal" evidence="3">
    <location>
        <begin position="13"/>
        <end position="96"/>
    </location>
</feature>
<gene>
    <name evidence="4" type="ORF">ACFQMG_01415</name>
</gene>
<evidence type="ECO:0000313" key="5">
    <source>
        <dbReference type="Proteomes" id="UP001596435"/>
    </source>
</evidence>
<proteinExistence type="predicted"/>
<dbReference type="InterPro" id="IPR036271">
    <property type="entry name" value="Tet_transcr_reg_TetR-rel_C_sf"/>
</dbReference>
<protein>
    <submittedName>
        <fullName evidence="4">TetR/AcrR family transcriptional regulator C-terminal domain-containing protein</fullName>
    </submittedName>
</protein>
<accession>A0ABW2FLT0</accession>
<dbReference type="Pfam" id="PF02909">
    <property type="entry name" value="TetR_C_1"/>
    <property type="match status" value="1"/>
</dbReference>
<organism evidence="4 5">
    <name type="scientific">Kitasatospora paranensis</name>
    <dbReference type="NCBI Taxonomy" id="258053"/>
    <lineage>
        <taxon>Bacteria</taxon>
        <taxon>Bacillati</taxon>
        <taxon>Actinomycetota</taxon>
        <taxon>Actinomycetes</taxon>
        <taxon>Kitasatosporales</taxon>
        <taxon>Streptomycetaceae</taxon>
        <taxon>Kitasatospora</taxon>
    </lineage>
</organism>
<keyword evidence="1" id="KW-0805">Transcription regulation</keyword>
<dbReference type="Proteomes" id="UP001596435">
    <property type="component" value="Unassembled WGS sequence"/>
</dbReference>
<keyword evidence="2" id="KW-0804">Transcription</keyword>